<evidence type="ECO:0000313" key="2">
    <source>
        <dbReference type="EMBL" id="GEB56918.1"/>
    </source>
</evidence>
<comment type="caution">
    <text evidence="2">The sequence shown here is derived from an EMBL/GenBank/DDBJ whole genome shotgun (WGS) entry which is preliminary data.</text>
</comment>
<evidence type="ECO:0000313" key="3">
    <source>
        <dbReference type="Proteomes" id="UP000315226"/>
    </source>
</evidence>
<keyword evidence="3" id="KW-1185">Reference proteome</keyword>
<name>A0A4Y3RJ37_9ACTN</name>
<organism evidence="2 3">
    <name type="scientific">Streptomyces gardneri</name>
    <dbReference type="NCBI Taxonomy" id="66892"/>
    <lineage>
        <taxon>Bacteria</taxon>
        <taxon>Bacillati</taxon>
        <taxon>Actinomycetota</taxon>
        <taxon>Actinomycetes</taxon>
        <taxon>Kitasatosporales</taxon>
        <taxon>Streptomycetaceae</taxon>
        <taxon>Streptomyces</taxon>
    </lineage>
</organism>
<feature type="region of interest" description="Disordered" evidence="1">
    <location>
        <begin position="1"/>
        <end position="28"/>
    </location>
</feature>
<gene>
    <name evidence="2" type="ORF">SGA01_25230</name>
</gene>
<dbReference type="AlphaFoldDB" id="A0A4Y3RJ37"/>
<evidence type="ECO:0000256" key="1">
    <source>
        <dbReference type="SAM" id="MobiDB-lite"/>
    </source>
</evidence>
<sequence length="81" mass="8824">METRSRGSMRTPRAAHSRRPARTGPGPAVSCPGCAVSVMGARKQRRAYKTTPALVHREENPQQAFCHKAYAVPTALVHSAR</sequence>
<proteinExistence type="predicted"/>
<protein>
    <submittedName>
        <fullName evidence="2">Uncharacterized protein</fullName>
    </submittedName>
</protein>
<reference evidence="2 3" key="1">
    <citation type="submission" date="2019-06" db="EMBL/GenBank/DDBJ databases">
        <title>Whole genome shotgun sequence of Streptomyces gardneri NBRC 12865.</title>
        <authorList>
            <person name="Hosoyama A."/>
            <person name="Uohara A."/>
            <person name="Ohji S."/>
            <person name="Ichikawa N."/>
        </authorList>
    </citation>
    <scope>NUCLEOTIDE SEQUENCE [LARGE SCALE GENOMIC DNA]</scope>
    <source>
        <strain evidence="2 3">NBRC 12865</strain>
    </source>
</reference>
<accession>A0A4Y3RJ37</accession>
<dbReference type="Proteomes" id="UP000315226">
    <property type="component" value="Unassembled WGS sequence"/>
</dbReference>
<dbReference type="EMBL" id="BJMN01000014">
    <property type="protein sequence ID" value="GEB56918.1"/>
    <property type="molecule type" value="Genomic_DNA"/>
</dbReference>